<keyword evidence="7 11" id="KW-0401">Integrin</keyword>
<keyword evidence="5" id="KW-0732">Signal</keyword>
<protein>
    <recommendedName>
        <fullName evidence="11">Integrin beta</fullName>
    </recommendedName>
</protein>
<evidence type="ECO:0000256" key="12">
    <source>
        <dbReference type="SAM" id="Phobius"/>
    </source>
</evidence>
<dbReference type="GO" id="GO:0033627">
    <property type="term" value="P:cell adhesion mediated by integrin"/>
    <property type="evidence" value="ECO:0007669"/>
    <property type="project" value="TreeGrafter"/>
</dbReference>
<dbReference type="Gene3D" id="2.10.25.10">
    <property type="entry name" value="Laminin"/>
    <property type="match status" value="1"/>
</dbReference>
<evidence type="ECO:0000256" key="8">
    <source>
        <dbReference type="ARBA" id="ARBA00023136"/>
    </source>
</evidence>
<keyword evidence="6" id="KW-0677">Repeat</keyword>
<dbReference type="PANTHER" id="PTHR10082:SF60">
    <property type="entry name" value="INTEGRIN BETA-PS"/>
    <property type="match status" value="1"/>
</dbReference>
<dbReference type="GO" id="GO:0098609">
    <property type="term" value="P:cell-cell adhesion"/>
    <property type="evidence" value="ECO:0007669"/>
    <property type="project" value="TreeGrafter"/>
</dbReference>
<dbReference type="GO" id="GO:0016477">
    <property type="term" value="P:cell migration"/>
    <property type="evidence" value="ECO:0007669"/>
    <property type="project" value="TreeGrafter"/>
</dbReference>
<dbReference type="InterPro" id="IPR036465">
    <property type="entry name" value="vWFA_dom_sf"/>
</dbReference>
<dbReference type="AlphaFoldDB" id="E4WT64"/>
<dbReference type="Gene3D" id="3.40.50.410">
    <property type="entry name" value="von Willebrand factor, type A domain"/>
    <property type="match status" value="1"/>
</dbReference>
<evidence type="ECO:0000256" key="7">
    <source>
        <dbReference type="ARBA" id="ARBA00023037"/>
    </source>
</evidence>
<dbReference type="Pfam" id="PF00362">
    <property type="entry name" value="Integrin_beta"/>
    <property type="match status" value="1"/>
</dbReference>
<dbReference type="Proteomes" id="UP000001307">
    <property type="component" value="Unassembled WGS sequence"/>
</dbReference>
<dbReference type="EMBL" id="FN653016">
    <property type="protein sequence ID" value="CBY06853.1"/>
    <property type="molecule type" value="Genomic_DNA"/>
</dbReference>
<keyword evidence="10" id="KW-0325">Glycoprotein</keyword>
<evidence type="ECO:0000259" key="13">
    <source>
        <dbReference type="SMART" id="SM00187"/>
    </source>
</evidence>
<evidence type="ECO:0000313" key="15">
    <source>
        <dbReference type="Proteomes" id="UP000001307"/>
    </source>
</evidence>
<dbReference type="GO" id="GO:0007229">
    <property type="term" value="P:integrin-mediated signaling pathway"/>
    <property type="evidence" value="ECO:0007669"/>
    <property type="project" value="UniProtKB-KW"/>
</dbReference>
<evidence type="ECO:0000256" key="5">
    <source>
        <dbReference type="ARBA" id="ARBA00022729"/>
    </source>
</evidence>
<dbReference type="Gene3D" id="2.60.40.1510">
    <property type="entry name" value="ntegrin, alpha v. Chain A, domain 3"/>
    <property type="match status" value="1"/>
</dbReference>
<name>E4WT64_OIKDI</name>
<dbReference type="InterPro" id="IPR015812">
    <property type="entry name" value="Integrin_bsu"/>
</dbReference>
<keyword evidence="9" id="KW-1015">Disulfide bond</keyword>
<dbReference type="GO" id="GO:0005178">
    <property type="term" value="F:integrin binding"/>
    <property type="evidence" value="ECO:0007669"/>
    <property type="project" value="TreeGrafter"/>
</dbReference>
<organism evidence="14 15">
    <name type="scientific">Oikopleura dioica</name>
    <name type="common">Tunicate</name>
    <dbReference type="NCBI Taxonomy" id="34765"/>
    <lineage>
        <taxon>Eukaryota</taxon>
        <taxon>Metazoa</taxon>
        <taxon>Chordata</taxon>
        <taxon>Tunicata</taxon>
        <taxon>Appendicularia</taxon>
        <taxon>Copelata</taxon>
        <taxon>Oikopleuridae</taxon>
        <taxon>Oikopleura</taxon>
    </lineage>
</organism>
<evidence type="ECO:0000256" key="11">
    <source>
        <dbReference type="RuleBase" id="RU000633"/>
    </source>
</evidence>
<feature type="domain" description="Integrin beta subunit VWA" evidence="13">
    <location>
        <begin position="1"/>
        <end position="326"/>
    </location>
</feature>
<dbReference type="Pfam" id="PF07974">
    <property type="entry name" value="EGF_2"/>
    <property type="match status" value="1"/>
</dbReference>
<evidence type="ECO:0000256" key="4">
    <source>
        <dbReference type="ARBA" id="ARBA00022692"/>
    </source>
</evidence>
<dbReference type="OrthoDB" id="410592at2759"/>
<reference evidence="14 15" key="1">
    <citation type="journal article" date="2010" name="Science">
        <title>Plasticity of animal genome architecture unmasked by rapid evolution of a pelagic tunicate.</title>
        <authorList>
            <person name="Denoeud F."/>
            <person name="Henriet S."/>
            <person name="Mungpakdee S."/>
            <person name="Aury J.M."/>
            <person name="Da Silva C."/>
            <person name="Brinkmann H."/>
            <person name="Mikhaleva J."/>
            <person name="Olsen L.C."/>
            <person name="Jubin C."/>
            <person name="Canestro C."/>
            <person name="Bouquet J.M."/>
            <person name="Danks G."/>
            <person name="Poulain J."/>
            <person name="Campsteijn C."/>
            <person name="Adamski M."/>
            <person name="Cross I."/>
            <person name="Yadetie F."/>
            <person name="Muffato M."/>
            <person name="Louis A."/>
            <person name="Butcher S."/>
            <person name="Tsagkogeorga G."/>
            <person name="Konrad A."/>
            <person name="Singh S."/>
            <person name="Jensen M.F."/>
            <person name="Cong E.H."/>
            <person name="Eikeseth-Otteraa H."/>
            <person name="Noel B."/>
            <person name="Anthouard V."/>
            <person name="Porcel B.M."/>
            <person name="Kachouri-Lafond R."/>
            <person name="Nishino A."/>
            <person name="Ugolini M."/>
            <person name="Chourrout P."/>
            <person name="Nishida H."/>
            <person name="Aasland R."/>
            <person name="Huzurbazar S."/>
            <person name="Westhof E."/>
            <person name="Delsuc F."/>
            <person name="Lehrach H."/>
            <person name="Reinhardt R."/>
            <person name="Weissenbach J."/>
            <person name="Roy S.W."/>
            <person name="Artiguenave F."/>
            <person name="Postlethwait J.H."/>
            <person name="Manak J.R."/>
            <person name="Thompson E.M."/>
            <person name="Jaillon O."/>
            <person name="Du Pasquier L."/>
            <person name="Boudinot P."/>
            <person name="Liberles D.A."/>
            <person name="Volff J.N."/>
            <person name="Philippe H."/>
            <person name="Lenhard B."/>
            <person name="Roest Crollius H."/>
            <person name="Wincker P."/>
            <person name="Chourrout D."/>
        </authorList>
    </citation>
    <scope>NUCLEOTIDE SEQUENCE [LARGE SCALE GENOMIC DNA]</scope>
</reference>
<evidence type="ECO:0000256" key="10">
    <source>
        <dbReference type="ARBA" id="ARBA00023180"/>
    </source>
</evidence>
<keyword evidence="11" id="KW-0130">Cell adhesion</keyword>
<keyword evidence="8 12" id="KW-0472">Membrane</keyword>
<keyword evidence="4 11" id="KW-0812">Transmembrane</keyword>
<evidence type="ECO:0000256" key="9">
    <source>
        <dbReference type="ARBA" id="ARBA00023157"/>
    </source>
</evidence>
<keyword evidence="12" id="KW-1133">Transmembrane helix</keyword>
<evidence type="ECO:0000256" key="3">
    <source>
        <dbReference type="ARBA" id="ARBA00022536"/>
    </source>
</evidence>
<sequence length="745" mass="82455">MSPFEEGKKDYFRAGFGSFVDKRLMPASSENDVLLDNPCALDSEDAPSNGKCASNFVFENNLPLAQRDGAQFSKDVKRNVKVSSNIDFEEAGLDALIQAAVCAEVGWRNTAQKMIVYISDAGFHTAGDGILSGLLDRYEESCQLNSNVVKYGDKYDYPSVGQTAKILNEKNIMLALTISVDDDDVEISHVESSYNDLASLIGNSLVEKMSSSKNVDQLANQIYEAYKNLSERAFVDLSVLPASGYPFKWRIVSTEHFDKSGRPVRHEECTTECEQVLPGHSVRYTTLVEHVPGTGLGRRVRAPEIRMGVVEERLEVDMQLIEHCECENNDVNAERCENNDLTCGVCDCGMDYTNEECRVDEDKPPCQNVGDCVCGVCHCPDKFSGDFCQCNLQSFCNGGDCVHGECRETSDSSIESCEMECVCEDGWLKDSVGACRCPPNPQSCMGEDGTSCGGELQGTCDCNTCRCSKISDSNNNVLGKWTGEKCANFEDACPEYLKRYVTCRLDFCEGAGVSEGCWEESESDCEAEKDPTYKNFNYEGKTLEKYGKLNIDDINPQNYEKIPSCKIAVAKKGDWGSDITCTGNFGIEINEDSQSLKLKVHLFDNDKKSFSENLTKCPMDPKKFYTIAGSSLAGLLLLLIALIAILAKCYLIYRNKKEVKLHNDNVVKSAHNTTANLLYEEATSTHTGDTMLKPKETDTLLNKSTESAVRPIPAQRGKSFADQSQLNETVEAGAREYNWDNNNQN</sequence>
<dbReference type="SMART" id="SM00187">
    <property type="entry name" value="INB"/>
    <property type="match status" value="1"/>
</dbReference>
<dbReference type="InterPro" id="IPR002369">
    <property type="entry name" value="Integrin_bsu_VWA"/>
</dbReference>
<dbReference type="GO" id="GO:0009986">
    <property type="term" value="C:cell surface"/>
    <property type="evidence" value="ECO:0007669"/>
    <property type="project" value="TreeGrafter"/>
</dbReference>
<comment type="similarity">
    <text evidence="2 11">Belongs to the integrin beta chain family.</text>
</comment>
<dbReference type="InParanoid" id="E4WT64"/>
<dbReference type="GO" id="GO:0008305">
    <property type="term" value="C:integrin complex"/>
    <property type="evidence" value="ECO:0007669"/>
    <property type="project" value="TreeGrafter"/>
</dbReference>
<dbReference type="SUPFAM" id="SSF53300">
    <property type="entry name" value="vWA-like"/>
    <property type="match status" value="1"/>
</dbReference>
<dbReference type="InterPro" id="IPR013111">
    <property type="entry name" value="EGF_extracell"/>
</dbReference>
<dbReference type="PRINTS" id="PR01186">
    <property type="entry name" value="INTEGRINB"/>
</dbReference>
<dbReference type="PANTHER" id="PTHR10082">
    <property type="entry name" value="INTEGRIN BETA SUBUNIT"/>
    <property type="match status" value="1"/>
</dbReference>
<proteinExistence type="inferred from homology"/>
<dbReference type="GO" id="GO:0007160">
    <property type="term" value="P:cell-matrix adhesion"/>
    <property type="evidence" value="ECO:0007669"/>
    <property type="project" value="TreeGrafter"/>
</dbReference>
<dbReference type="PROSITE" id="PS00243">
    <property type="entry name" value="I_EGF_1"/>
    <property type="match status" value="2"/>
</dbReference>
<accession>E4WT64</accession>
<keyword evidence="3" id="KW-0245">EGF-like domain</keyword>
<feature type="transmembrane region" description="Helical" evidence="12">
    <location>
        <begin position="624"/>
        <end position="647"/>
    </location>
</feature>
<comment type="subcellular location">
    <subcellularLocation>
        <location evidence="11">Cell membrane</location>
        <topology evidence="11">Single-pass type I membrane protein</topology>
    </subcellularLocation>
    <subcellularLocation>
        <location evidence="1">Membrane</location>
        <topology evidence="1">Single-pass type I membrane protein</topology>
    </subcellularLocation>
</comment>
<evidence type="ECO:0000256" key="1">
    <source>
        <dbReference type="ARBA" id="ARBA00004479"/>
    </source>
</evidence>
<evidence type="ECO:0000313" key="14">
    <source>
        <dbReference type="EMBL" id="CBY06853.1"/>
    </source>
</evidence>
<dbReference type="InterPro" id="IPR057243">
    <property type="entry name" value="Integrin_I-EGF_CS"/>
</dbReference>
<evidence type="ECO:0000256" key="6">
    <source>
        <dbReference type="ARBA" id="ARBA00022737"/>
    </source>
</evidence>
<keyword evidence="15" id="KW-1185">Reference proteome</keyword>
<dbReference type="GO" id="GO:0005925">
    <property type="term" value="C:focal adhesion"/>
    <property type="evidence" value="ECO:0007669"/>
    <property type="project" value="TreeGrafter"/>
</dbReference>
<evidence type="ECO:0000256" key="2">
    <source>
        <dbReference type="ARBA" id="ARBA00007449"/>
    </source>
</evidence>
<gene>
    <name evidence="14" type="ORF">GSOID_T00005923001</name>
</gene>